<sequence>MLARPPPAALMTRRQHAPGAGVPRRVLERPAIPRAKRKFHTRLVVVAAGGQGTKVLVVGSGGREHSLAWKLAQSPECEALFCAPGSPGTAAEPGVENVAIDMSDNRAVVDFCKREGIGLVMVGPEAPLVAGLVDDLAAEGVRAFGPSAAAAQLEGSKKFMKDICKKYNIPTAAYETFTDADKAKAYIRSQGAPIVVKASGLAAGKGVIVAATPEEACAAVDSMLIDNAFGDAGSEVVVEEFLDGEEASFFALLDGPNAVALASAQDHKAVGDGDTGPNTGGMGAYSPAAVVTPEIEAQVMDEIVLRTAKAMVEEGIPFRGVLFAGLMIKNGKAKLLEHNVRFGDPECQGLMARLGSDLLPALIAACDGKLGQVKLEWKPEAALTVVMAAKGYPGPYKKGTPIRGLERATTAKVFHAGTATNAAGELVASGGRVLGVTALGGDVSEAQARAYEAVRAIDWEDGFYRTDIGWRAVARLKAGASK</sequence>
<dbReference type="InterPro" id="IPR000115">
    <property type="entry name" value="PRibGlycinamide_synth"/>
</dbReference>
<dbReference type="Gene3D" id="3.30.1490.20">
    <property type="entry name" value="ATP-grasp fold, A domain"/>
    <property type="match status" value="1"/>
</dbReference>
<evidence type="ECO:0000256" key="10">
    <source>
        <dbReference type="ARBA" id="ARBA00042242"/>
    </source>
</evidence>
<dbReference type="Pfam" id="PF01071">
    <property type="entry name" value="GARS_A"/>
    <property type="match status" value="1"/>
</dbReference>
<comment type="pathway">
    <text evidence="1">Purine metabolism; IMP biosynthesis via de novo pathway; N(1)-(5-phospho-D-ribosyl)glycinamide from 5-phospho-alpha-D-ribose 1-diphosphate: step 2/2.</text>
</comment>
<dbReference type="InterPro" id="IPR037123">
    <property type="entry name" value="PRibGlycinamide_synth_C_sf"/>
</dbReference>
<dbReference type="Gene3D" id="3.30.470.20">
    <property type="entry name" value="ATP-grasp fold, B domain"/>
    <property type="match status" value="1"/>
</dbReference>
<dbReference type="InterPro" id="IPR011054">
    <property type="entry name" value="Rudment_hybrid_motif"/>
</dbReference>
<evidence type="ECO:0000256" key="4">
    <source>
        <dbReference type="ARBA" id="ARBA00022723"/>
    </source>
</evidence>
<dbReference type="GO" id="GO:0006189">
    <property type="term" value="P:'de novo' IMP biosynthetic process"/>
    <property type="evidence" value="ECO:0007669"/>
    <property type="project" value="UniProtKB-UniPathway"/>
</dbReference>
<evidence type="ECO:0000256" key="6">
    <source>
        <dbReference type="ARBA" id="ARBA00022755"/>
    </source>
</evidence>
<dbReference type="InterPro" id="IPR020561">
    <property type="entry name" value="PRibGlycinamid_synth_ATP-grasp"/>
</dbReference>
<dbReference type="SUPFAM" id="SSF52440">
    <property type="entry name" value="PreATP-grasp domain"/>
    <property type="match status" value="1"/>
</dbReference>
<proteinExistence type="inferred from homology"/>
<dbReference type="SMART" id="SM01209">
    <property type="entry name" value="GARS_A"/>
    <property type="match status" value="1"/>
</dbReference>
<dbReference type="UniPathway" id="UPA00074">
    <property type="reaction ID" value="UER00125"/>
</dbReference>
<dbReference type="Gene3D" id="3.90.600.10">
    <property type="entry name" value="Phosphoribosylglycinamide synthetase, C-terminal domain"/>
    <property type="match status" value="1"/>
</dbReference>
<dbReference type="EMBL" id="BDRX01000034">
    <property type="protein sequence ID" value="GBF92697.1"/>
    <property type="molecule type" value="Genomic_DNA"/>
</dbReference>
<evidence type="ECO:0000256" key="12">
    <source>
        <dbReference type="PROSITE-ProRule" id="PRU00409"/>
    </source>
</evidence>
<evidence type="ECO:0000256" key="8">
    <source>
        <dbReference type="ARBA" id="ARBA00023211"/>
    </source>
</evidence>
<dbReference type="InterPro" id="IPR016185">
    <property type="entry name" value="PreATP-grasp_dom_sf"/>
</dbReference>
<dbReference type="GO" id="GO:0009113">
    <property type="term" value="P:purine nucleobase biosynthetic process"/>
    <property type="evidence" value="ECO:0007669"/>
    <property type="project" value="InterPro"/>
</dbReference>
<dbReference type="AlphaFoldDB" id="A0A2V0P687"/>
<evidence type="ECO:0000256" key="3">
    <source>
        <dbReference type="ARBA" id="ARBA00022598"/>
    </source>
</evidence>
<keyword evidence="16" id="KW-1185">Reference proteome</keyword>
<dbReference type="PANTHER" id="PTHR43472:SF1">
    <property type="entry name" value="PHOSPHORIBOSYLAMINE--GLYCINE LIGASE, CHLOROPLASTIC"/>
    <property type="match status" value="1"/>
</dbReference>
<dbReference type="GO" id="GO:0004637">
    <property type="term" value="F:phosphoribosylamine-glycine ligase activity"/>
    <property type="evidence" value="ECO:0007669"/>
    <property type="project" value="UniProtKB-EC"/>
</dbReference>
<dbReference type="SMART" id="SM01210">
    <property type="entry name" value="GARS_C"/>
    <property type="match status" value="1"/>
</dbReference>
<dbReference type="PROSITE" id="PS00184">
    <property type="entry name" value="GARS"/>
    <property type="match status" value="1"/>
</dbReference>
<dbReference type="FunFam" id="3.90.600.10:FF:000001">
    <property type="entry name" value="Trifunctional purine biosynthetic protein adenosine-3"/>
    <property type="match status" value="1"/>
</dbReference>
<evidence type="ECO:0000313" key="15">
    <source>
        <dbReference type="EMBL" id="GBF92697.1"/>
    </source>
</evidence>
<dbReference type="PANTHER" id="PTHR43472">
    <property type="entry name" value="PHOSPHORIBOSYLAMINE--GLYCINE LIGASE"/>
    <property type="match status" value="1"/>
</dbReference>
<dbReference type="Pfam" id="PF02843">
    <property type="entry name" value="GARS_C"/>
    <property type="match status" value="1"/>
</dbReference>
<feature type="domain" description="ATP-grasp" evidence="14">
    <location>
        <begin position="161"/>
        <end position="367"/>
    </location>
</feature>
<gene>
    <name evidence="15" type="ORF">Rsub_05066</name>
</gene>
<dbReference type="FunFam" id="3.40.50.20:FF:000006">
    <property type="entry name" value="Phosphoribosylamine--glycine ligase, chloroplastic"/>
    <property type="match status" value="1"/>
</dbReference>
<dbReference type="InterPro" id="IPR020560">
    <property type="entry name" value="PRibGlycinamide_synth_C-dom"/>
</dbReference>
<dbReference type="Gene3D" id="3.40.50.20">
    <property type="match status" value="1"/>
</dbReference>
<dbReference type="Proteomes" id="UP000247498">
    <property type="component" value="Unassembled WGS sequence"/>
</dbReference>
<keyword evidence="4" id="KW-0479">Metal-binding</keyword>
<evidence type="ECO:0000256" key="11">
    <source>
        <dbReference type="ARBA" id="ARBA00042864"/>
    </source>
</evidence>
<dbReference type="FunFam" id="3.30.1490.20:FF:000006">
    <property type="entry name" value="phosphoribosylamine--glycine ligase, chloroplastic-like"/>
    <property type="match status" value="1"/>
</dbReference>
<dbReference type="InterPro" id="IPR020559">
    <property type="entry name" value="PRibGlycinamide_synth_CS"/>
</dbReference>
<dbReference type="EC" id="6.3.4.13" evidence="2"/>
<evidence type="ECO:0000256" key="5">
    <source>
        <dbReference type="ARBA" id="ARBA00022741"/>
    </source>
</evidence>
<organism evidence="15 16">
    <name type="scientific">Raphidocelis subcapitata</name>
    <dbReference type="NCBI Taxonomy" id="307507"/>
    <lineage>
        <taxon>Eukaryota</taxon>
        <taxon>Viridiplantae</taxon>
        <taxon>Chlorophyta</taxon>
        <taxon>core chlorophytes</taxon>
        <taxon>Chlorophyceae</taxon>
        <taxon>CS clade</taxon>
        <taxon>Sphaeropleales</taxon>
        <taxon>Selenastraceae</taxon>
        <taxon>Raphidocelis</taxon>
    </lineage>
</organism>
<dbReference type="InParanoid" id="A0A2V0P687"/>
<dbReference type="PROSITE" id="PS50975">
    <property type="entry name" value="ATP_GRASP"/>
    <property type="match status" value="1"/>
</dbReference>
<protein>
    <recommendedName>
        <fullName evidence="2">phosphoribosylamine--glycine ligase</fullName>
        <ecNumber evidence="2">6.3.4.13</ecNumber>
    </recommendedName>
    <alternativeName>
        <fullName evidence="10">Glycinamide ribonucleotide synthetase</fullName>
    </alternativeName>
    <alternativeName>
        <fullName evidence="11">Phosphoribosylglycinamide synthetase</fullName>
    </alternativeName>
</protein>
<dbReference type="NCBIfam" id="TIGR00877">
    <property type="entry name" value="purD"/>
    <property type="match status" value="1"/>
</dbReference>
<evidence type="ECO:0000256" key="7">
    <source>
        <dbReference type="ARBA" id="ARBA00022840"/>
    </source>
</evidence>
<dbReference type="OrthoDB" id="2018833at2759"/>
<evidence type="ECO:0000313" key="16">
    <source>
        <dbReference type="Proteomes" id="UP000247498"/>
    </source>
</evidence>
<feature type="region of interest" description="Disordered" evidence="13">
    <location>
        <begin position="1"/>
        <end position="21"/>
    </location>
</feature>
<keyword evidence="6" id="KW-0658">Purine biosynthesis</keyword>
<comment type="caution">
    <text evidence="15">The sequence shown here is derived from an EMBL/GenBank/DDBJ whole genome shotgun (WGS) entry which is preliminary data.</text>
</comment>
<dbReference type="STRING" id="307507.A0A2V0P687"/>
<keyword evidence="5 12" id="KW-0547">Nucleotide-binding</keyword>
<evidence type="ECO:0000256" key="9">
    <source>
        <dbReference type="ARBA" id="ARBA00038345"/>
    </source>
</evidence>
<accession>A0A2V0P687</accession>
<dbReference type="Pfam" id="PF02844">
    <property type="entry name" value="GARS_N"/>
    <property type="match status" value="1"/>
</dbReference>
<dbReference type="InterPro" id="IPR011761">
    <property type="entry name" value="ATP-grasp"/>
</dbReference>
<dbReference type="GO" id="GO:0005524">
    <property type="term" value="F:ATP binding"/>
    <property type="evidence" value="ECO:0007669"/>
    <property type="project" value="UniProtKB-UniRule"/>
</dbReference>
<keyword evidence="8" id="KW-0464">Manganese</keyword>
<comment type="similarity">
    <text evidence="9">Belongs to the GARS family.</text>
</comment>
<dbReference type="SUPFAM" id="SSF51246">
    <property type="entry name" value="Rudiment single hybrid motif"/>
    <property type="match status" value="1"/>
</dbReference>
<evidence type="ECO:0000256" key="2">
    <source>
        <dbReference type="ARBA" id="ARBA00013255"/>
    </source>
</evidence>
<dbReference type="InterPro" id="IPR020562">
    <property type="entry name" value="PRibGlycinamide_synth_N"/>
</dbReference>
<evidence type="ECO:0000256" key="13">
    <source>
        <dbReference type="SAM" id="MobiDB-lite"/>
    </source>
</evidence>
<keyword evidence="3" id="KW-0436">Ligase</keyword>
<evidence type="ECO:0000259" key="14">
    <source>
        <dbReference type="PROSITE" id="PS50975"/>
    </source>
</evidence>
<dbReference type="SUPFAM" id="SSF56059">
    <property type="entry name" value="Glutathione synthetase ATP-binding domain-like"/>
    <property type="match status" value="1"/>
</dbReference>
<reference evidence="15 16" key="1">
    <citation type="journal article" date="2018" name="Sci. Rep.">
        <title>Raphidocelis subcapitata (=Pseudokirchneriella subcapitata) provides an insight into genome evolution and environmental adaptations in the Sphaeropleales.</title>
        <authorList>
            <person name="Suzuki S."/>
            <person name="Yamaguchi H."/>
            <person name="Nakajima N."/>
            <person name="Kawachi M."/>
        </authorList>
    </citation>
    <scope>NUCLEOTIDE SEQUENCE [LARGE SCALE GENOMIC DNA]</scope>
    <source>
        <strain evidence="15 16">NIES-35</strain>
    </source>
</reference>
<dbReference type="GO" id="GO:0046872">
    <property type="term" value="F:metal ion binding"/>
    <property type="evidence" value="ECO:0007669"/>
    <property type="project" value="UniProtKB-KW"/>
</dbReference>
<name>A0A2V0P687_9CHLO</name>
<keyword evidence="7 12" id="KW-0067">ATP-binding</keyword>
<evidence type="ECO:0000256" key="1">
    <source>
        <dbReference type="ARBA" id="ARBA00005174"/>
    </source>
</evidence>
<dbReference type="HAMAP" id="MF_00138">
    <property type="entry name" value="GARS"/>
    <property type="match status" value="1"/>
</dbReference>
<dbReference type="InterPro" id="IPR013815">
    <property type="entry name" value="ATP_grasp_subdomain_1"/>
</dbReference>
<dbReference type="FunCoup" id="A0A2V0P687">
    <property type="interactions" value="549"/>
</dbReference>